<dbReference type="EMBL" id="KY971610">
    <property type="protein sequence ID" value="ASD51963.1"/>
    <property type="molecule type" value="Genomic_DNA"/>
</dbReference>
<proteinExistence type="predicted"/>
<sequence length="75" mass="8436">MATMTIVEFPLNPRVFNFMTEVNVKYKGILTMAKVLPCMEKIQVNSDTISLSKIPADLVAVSFNPVLIEGEYERV</sequence>
<keyword evidence="2" id="KW-1185">Reference proteome</keyword>
<name>A0A2U7N873_9CAUD</name>
<organism evidence="1 2">
    <name type="scientific">Pseudomonas phage PspYZU05</name>
    <dbReference type="NCBI Taxonomy" id="1983556"/>
    <lineage>
        <taxon>Viruses</taxon>
        <taxon>Duplodnaviria</taxon>
        <taxon>Heunggongvirae</taxon>
        <taxon>Uroviricota</taxon>
        <taxon>Caudoviricetes</taxon>
        <taxon>Pantevenvirales</taxon>
        <taxon>Straboviridae</taxon>
        <taxon>Jiangsuvirus</taxon>
        <taxon>Jiangsuvirus pspyzu05</taxon>
    </lineage>
</organism>
<protein>
    <submittedName>
        <fullName evidence="1">Uncharacterized protein</fullName>
    </submittedName>
</protein>
<reference evidence="1 2" key="1">
    <citation type="submission" date="2017-04" db="EMBL/GenBank/DDBJ databases">
        <title>Isolation of lytic bacteriophages infecting Pseudomonas strains for biocontrol of fish and shrimp spoilage during chilled storage.</title>
        <authorList>
            <person name="Yang Z."/>
            <person name="Tao X."/>
            <person name="Gao L."/>
            <person name="Rao S."/>
        </authorList>
    </citation>
    <scope>NUCLEOTIDE SEQUENCE [LARGE SCALE GENOMIC DNA]</scope>
</reference>
<dbReference type="Proteomes" id="UP000247773">
    <property type="component" value="Genome"/>
</dbReference>
<evidence type="ECO:0000313" key="2">
    <source>
        <dbReference type="Proteomes" id="UP000247773"/>
    </source>
</evidence>
<gene>
    <name evidence="1" type="ORF">PspYZU05_11</name>
</gene>
<accession>A0A2U7N873</accession>
<evidence type="ECO:0000313" key="1">
    <source>
        <dbReference type="EMBL" id="ASD51963.1"/>
    </source>
</evidence>